<protein>
    <submittedName>
        <fullName evidence="2">Uncharacterized protein</fullName>
    </submittedName>
</protein>
<sequence length="276" mass="31990">MMKNHISTKDMLYSMEQQQEQVLNMTISQEEQKEEYYSSQSSLNSNSSSSSSSSSEAGGRSSRVNMTGGIIPSGSLRSRDSASLSIDEDDDDNQRNNERPHPHHPHRKQQKRVSFHSIDIREYSRCLQVHPGTMKGPPIGIDWKYQEVGTFDLEEFETRRIKASHMQQQRWQLLMPANVREALLIESGTTEEEMKAVVEEVRKSQQERQESYESQDLEAWFLLKETCKRRFKRWKTGVSKKREQELLWEAAAGVRLVANVRNETQQRHVSRACRAA</sequence>
<keyword evidence="3" id="KW-1185">Reference proteome</keyword>
<feature type="compositionally biased region" description="Low complexity" evidence="1">
    <location>
        <begin position="37"/>
        <end position="55"/>
    </location>
</feature>
<name>A0AAD2GDX7_9STRA</name>
<gene>
    <name evidence="2" type="ORF">CYCCA115_LOCUS24049</name>
</gene>
<reference evidence="2" key="1">
    <citation type="submission" date="2023-08" db="EMBL/GenBank/DDBJ databases">
        <authorList>
            <person name="Audoor S."/>
            <person name="Bilcke G."/>
        </authorList>
    </citation>
    <scope>NUCLEOTIDE SEQUENCE</scope>
</reference>
<dbReference type="EMBL" id="CAKOGP040002447">
    <property type="protein sequence ID" value="CAJ1970025.1"/>
    <property type="molecule type" value="Genomic_DNA"/>
</dbReference>
<organism evidence="2 3">
    <name type="scientific">Cylindrotheca closterium</name>
    <dbReference type="NCBI Taxonomy" id="2856"/>
    <lineage>
        <taxon>Eukaryota</taxon>
        <taxon>Sar</taxon>
        <taxon>Stramenopiles</taxon>
        <taxon>Ochrophyta</taxon>
        <taxon>Bacillariophyta</taxon>
        <taxon>Bacillariophyceae</taxon>
        <taxon>Bacillariophycidae</taxon>
        <taxon>Bacillariales</taxon>
        <taxon>Bacillariaceae</taxon>
        <taxon>Cylindrotheca</taxon>
    </lineage>
</organism>
<dbReference type="Proteomes" id="UP001295423">
    <property type="component" value="Unassembled WGS sequence"/>
</dbReference>
<feature type="region of interest" description="Disordered" evidence="1">
    <location>
        <begin position="23"/>
        <end position="114"/>
    </location>
</feature>
<evidence type="ECO:0000313" key="3">
    <source>
        <dbReference type="Proteomes" id="UP001295423"/>
    </source>
</evidence>
<comment type="caution">
    <text evidence="2">The sequence shown here is derived from an EMBL/GenBank/DDBJ whole genome shotgun (WGS) entry which is preliminary data.</text>
</comment>
<dbReference type="AlphaFoldDB" id="A0AAD2GDX7"/>
<evidence type="ECO:0000256" key="1">
    <source>
        <dbReference type="SAM" id="MobiDB-lite"/>
    </source>
</evidence>
<feature type="compositionally biased region" description="Basic residues" evidence="1">
    <location>
        <begin position="101"/>
        <end position="114"/>
    </location>
</feature>
<proteinExistence type="predicted"/>
<accession>A0AAD2GDX7</accession>
<evidence type="ECO:0000313" key="2">
    <source>
        <dbReference type="EMBL" id="CAJ1970025.1"/>
    </source>
</evidence>